<dbReference type="KEGG" id="lfa:LFA_1801"/>
<dbReference type="OrthoDB" id="5653810at2"/>
<organism evidence="2 3">
    <name type="scientific">Legionella fallonii LLAP-10</name>
    <dbReference type="NCBI Taxonomy" id="1212491"/>
    <lineage>
        <taxon>Bacteria</taxon>
        <taxon>Pseudomonadati</taxon>
        <taxon>Pseudomonadota</taxon>
        <taxon>Gammaproteobacteria</taxon>
        <taxon>Legionellales</taxon>
        <taxon>Legionellaceae</taxon>
        <taxon>Legionella</taxon>
    </lineage>
</organism>
<dbReference type="AlphaFoldDB" id="A0A098G5E1"/>
<reference evidence="3" key="1">
    <citation type="submission" date="2014-09" db="EMBL/GenBank/DDBJ databases">
        <authorList>
            <person name="Gomez-Valero L."/>
        </authorList>
    </citation>
    <scope>NUCLEOTIDE SEQUENCE [LARGE SCALE GENOMIC DNA]</scope>
    <source>
        <strain evidence="3">ATCC700992</strain>
    </source>
</reference>
<proteinExistence type="predicted"/>
<sequence>MLFLNTFNYIHIIPLLAILVLIISILAAIFIKPHSFQSSRTFVFISIMASLAVVILAGNIFLTTMNMEVQRKINNAQFTKQAIDKLWLYPNQLLLKEKQARPEFLASFYYNNPELYQLTKDIHTKPTIDSTLQEQYISIVLIQCWEDYLTLRELDQTGDQVWLYNFLQWAQSPYLKNDFETLKYNFAPTTIKFGELLFEYSAQIPVPTTKPHEVQLLIRKLIDDPRLRAIFKERSMQHYGFY</sequence>
<feature type="transmembrane region" description="Helical" evidence="1">
    <location>
        <begin position="12"/>
        <end position="31"/>
    </location>
</feature>
<evidence type="ECO:0000256" key="1">
    <source>
        <dbReference type="SAM" id="Phobius"/>
    </source>
</evidence>
<dbReference type="STRING" id="1212491.LFA_1801"/>
<dbReference type="EMBL" id="LN614827">
    <property type="protein sequence ID" value="CEG57199.1"/>
    <property type="molecule type" value="Genomic_DNA"/>
</dbReference>
<accession>A0A098G5E1</accession>
<name>A0A098G5E1_9GAMM</name>
<protein>
    <submittedName>
        <fullName evidence="2">Uncharacterized protein</fullName>
    </submittedName>
</protein>
<keyword evidence="1" id="KW-0472">Membrane</keyword>
<keyword evidence="3" id="KW-1185">Reference proteome</keyword>
<gene>
    <name evidence="2" type="ORF">LFA_1801</name>
</gene>
<keyword evidence="1" id="KW-1133">Transmembrane helix</keyword>
<dbReference type="Proteomes" id="UP000032430">
    <property type="component" value="Chromosome I"/>
</dbReference>
<keyword evidence="1" id="KW-0812">Transmembrane</keyword>
<dbReference type="RefSeq" id="WP_045095742.1">
    <property type="nucleotide sequence ID" value="NZ_LN614827.1"/>
</dbReference>
<feature type="transmembrane region" description="Helical" evidence="1">
    <location>
        <begin position="43"/>
        <end position="62"/>
    </location>
</feature>
<evidence type="ECO:0000313" key="2">
    <source>
        <dbReference type="EMBL" id="CEG57199.1"/>
    </source>
</evidence>
<evidence type="ECO:0000313" key="3">
    <source>
        <dbReference type="Proteomes" id="UP000032430"/>
    </source>
</evidence>
<dbReference type="HOGENOM" id="CLU_1146069_0_0_6"/>